<accession>A0A6P8Y6B4</accession>
<dbReference type="OrthoDB" id="9974792at2759"/>
<feature type="domain" description="F-box" evidence="2">
    <location>
        <begin position="188"/>
        <end position="234"/>
    </location>
</feature>
<dbReference type="AlphaFoldDB" id="A0A6P8Y6B4"/>
<dbReference type="CDD" id="cd23951">
    <property type="entry name" value="FBXL3_LRR-like"/>
    <property type="match status" value="1"/>
</dbReference>
<dbReference type="InterPro" id="IPR036047">
    <property type="entry name" value="F-box-like_dom_sf"/>
</dbReference>
<dbReference type="Pfam" id="PF12937">
    <property type="entry name" value="F-box-like"/>
    <property type="match status" value="1"/>
</dbReference>
<dbReference type="GO" id="GO:0031398">
    <property type="term" value="P:positive regulation of protein ubiquitination"/>
    <property type="evidence" value="ECO:0007669"/>
    <property type="project" value="TreeGrafter"/>
</dbReference>
<protein>
    <submittedName>
        <fullName evidence="4 5">F-box/LRR-repeat protein 3-like</fullName>
    </submittedName>
</protein>
<evidence type="ECO:0000259" key="2">
    <source>
        <dbReference type="PROSITE" id="PS50181"/>
    </source>
</evidence>
<feature type="region of interest" description="Disordered" evidence="1">
    <location>
        <begin position="75"/>
        <end position="103"/>
    </location>
</feature>
<dbReference type="SMART" id="SM00256">
    <property type="entry name" value="FBOX"/>
    <property type="match status" value="1"/>
</dbReference>
<feature type="region of interest" description="Disordered" evidence="1">
    <location>
        <begin position="22"/>
        <end position="53"/>
    </location>
</feature>
<organism evidence="4">
    <name type="scientific">Thrips palmi</name>
    <name type="common">Melon thrips</name>
    <dbReference type="NCBI Taxonomy" id="161013"/>
    <lineage>
        <taxon>Eukaryota</taxon>
        <taxon>Metazoa</taxon>
        <taxon>Ecdysozoa</taxon>
        <taxon>Arthropoda</taxon>
        <taxon>Hexapoda</taxon>
        <taxon>Insecta</taxon>
        <taxon>Pterygota</taxon>
        <taxon>Neoptera</taxon>
        <taxon>Paraneoptera</taxon>
        <taxon>Thysanoptera</taxon>
        <taxon>Terebrantia</taxon>
        <taxon>Thripoidea</taxon>
        <taxon>Thripidae</taxon>
        <taxon>Thrips</taxon>
    </lineage>
</organism>
<feature type="region of interest" description="Disordered" evidence="1">
    <location>
        <begin position="136"/>
        <end position="184"/>
    </location>
</feature>
<feature type="compositionally biased region" description="Acidic residues" evidence="1">
    <location>
        <begin position="43"/>
        <end position="53"/>
    </location>
</feature>
<dbReference type="PANTHER" id="PTHR20933">
    <property type="entry name" value="F-BOX ONLY PROTEIN 33"/>
    <property type="match status" value="1"/>
</dbReference>
<dbReference type="Gene3D" id="1.20.1280.50">
    <property type="match status" value="1"/>
</dbReference>
<dbReference type="SUPFAM" id="SSF81383">
    <property type="entry name" value="F-box domain"/>
    <property type="match status" value="1"/>
</dbReference>
<dbReference type="Proteomes" id="UP000515158">
    <property type="component" value="Unplaced"/>
</dbReference>
<dbReference type="GeneID" id="117641716"/>
<dbReference type="RefSeq" id="XP_034235159.1">
    <property type="nucleotide sequence ID" value="XM_034379268.1"/>
</dbReference>
<name>A0A6P8Y6B4_THRPL</name>
<evidence type="ECO:0000256" key="1">
    <source>
        <dbReference type="SAM" id="MobiDB-lite"/>
    </source>
</evidence>
<evidence type="ECO:0000313" key="4">
    <source>
        <dbReference type="RefSeq" id="XP_034235158.1"/>
    </source>
</evidence>
<gene>
    <name evidence="4 5" type="primary">LOC117641716</name>
</gene>
<dbReference type="PROSITE" id="PS50181">
    <property type="entry name" value="FBOX"/>
    <property type="match status" value="1"/>
</dbReference>
<dbReference type="PANTHER" id="PTHR20933:SF3">
    <property type="entry name" value="F-BOX ONLY PROTEIN 33"/>
    <property type="match status" value="1"/>
</dbReference>
<dbReference type="InterPro" id="IPR001810">
    <property type="entry name" value="F-box_dom"/>
</dbReference>
<evidence type="ECO:0000313" key="3">
    <source>
        <dbReference type="Proteomes" id="UP000515158"/>
    </source>
</evidence>
<dbReference type="KEGG" id="tpal:117641716"/>
<sequence length="588" mass="63738">MKPSCCYMTGSLNSIGRLARRSGSKRRRLDAEVPAAVPAAEFKDDDDEEDDDEEWLDAGVLDRHQAQAAVGPFGTLHDADLADDDSPVEAEGPVPEAGRGLDGVDTGWWPRALVWGRPSDVRRAPPSRHHRLGALGLQGASSSASRTARLGHDHGRLNQGRDVGDAFSPKDTLGRQNTADPGVANQREQDWSQLPTDLLITIFQLLALQDLGRCAQVCRGWRRASQEPCLWRTAEFVLGSTLRPEPTPPALVNFILEEHAQHLKFVVLRTDSSAESARGACRILARLVKCSLKTLALMSGAARPSLLDVDGAEEKQFASALTLVLDHSSPSLRALAVDHTLVDDPSLQALAGVGSSSAGSLQLLRCKSCPRLSPGGVLALVDHCRCLRELSISYTLLSDDLLNALSSERHVCLEVLRVDVYTDADTALRPIASSSWRALVAHSPQLNLVMYLFAIQDESFDNLFTSYIPVTHLYFGDYVPTSVLSRVGAFCPRLVELVVGANGNSVIDKQLLDVATNCQQLSSLGLAECQVTCSALVRLAEACGPRLSQLVVMEECLVEDGVHDLASTCASVSRVLGRDWSPEFMPMW</sequence>
<dbReference type="InterPro" id="IPR032675">
    <property type="entry name" value="LRR_dom_sf"/>
</dbReference>
<proteinExistence type="predicted"/>
<keyword evidence="3" id="KW-1185">Reference proteome</keyword>
<dbReference type="SUPFAM" id="SSF52047">
    <property type="entry name" value="RNI-like"/>
    <property type="match status" value="1"/>
</dbReference>
<dbReference type="RefSeq" id="XP_034235158.1">
    <property type="nucleotide sequence ID" value="XM_034379267.1"/>
</dbReference>
<feature type="compositionally biased region" description="Low complexity" evidence="1">
    <location>
        <begin position="136"/>
        <end position="145"/>
    </location>
</feature>
<dbReference type="Gene3D" id="3.80.10.10">
    <property type="entry name" value="Ribonuclease Inhibitor"/>
    <property type="match status" value="1"/>
</dbReference>
<reference evidence="4 5" key="1">
    <citation type="submission" date="2025-04" db="UniProtKB">
        <authorList>
            <consortium name="RefSeq"/>
        </authorList>
    </citation>
    <scope>IDENTIFICATION</scope>
    <source>
        <tissue evidence="4 5">Total insect</tissue>
    </source>
</reference>
<evidence type="ECO:0000313" key="5">
    <source>
        <dbReference type="RefSeq" id="XP_034235159.1"/>
    </source>
</evidence>